<dbReference type="AlphaFoldDB" id="A0AA87NT20"/>
<comment type="caution">
    <text evidence="2">The sequence shown here is derived from an EMBL/GenBank/DDBJ whole genome shotgun (WGS) entry which is preliminary data.</text>
</comment>
<feature type="transmembrane region" description="Helical" evidence="1">
    <location>
        <begin position="113"/>
        <end position="129"/>
    </location>
</feature>
<name>A0AA87NT20_TREMD</name>
<dbReference type="EMBL" id="ATFE01000003">
    <property type="protein sequence ID" value="EPF29927.1"/>
    <property type="molecule type" value="Genomic_DNA"/>
</dbReference>
<accession>A0AA87NT20</accession>
<dbReference type="RefSeq" id="WP_016522612.1">
    <property type="nucleotide sequence ID" value="NZ_KE332517.1"/>
</dbReference>
<protein>
    <submittedName>
        <fullName evidence="2">Uncharacterized protein</fullName>
    </submittedName>
</protein>
<dbReference type="Gene3D" id="1.10.10.10">
    <property type="entry name" value="Winged helix-like DNA-binding domain superfamily/Winged helix DNA-binding domain"/>
    <property type="match status" value="1"/>
</dbReference>
<feature type="transmembrane region" description="Helical" evidence="1">
    <location>
        <begin position="12"/>
        <end position="35"/>
    </location>
</feature>
<keyword evidence="1" id="KW-0472">Membrane</keyword>
<reference evidence="2 3" key="1">
    <citation type="submission" date="2013-04" db="EMBL/GenBank/DDBJ databases">
        <title>The Genome Sequence of Treponema medium ATCC 700293.</title>
        <authorList>
            <consortium name="The Broad Institute Genomics Platform"/>
            <person name="Earl A."/>
            <person name="Ward D."/>
            <person name="Feldgarden M."/>
            <person name="Gevers D."/>
            <person name="Leonetti C."/>
            <person name="Blanton J.M."/>
            <person name="Dewhirst F.E."/>
            <person name="Izard J."/>
            <person name="Walker B."/>
            <person name="Young S."/>
            <person name="Zeng Q."/>
            <person name="Gargeya S."/>
            <person name="Fitzgerald M."/>
            <person name="Haas B."/>
            <person name="Abouelleil A."/>
            <person name="Allen A.W."/>
            <person name="Alvarado L."/>
            <person name="Arachchi H.M."/>
            <person name="Berlin A.M."/>
            <person name="Chapman S.B."/>
            <person name="Gainer-Dewar J."/>
            <person name="Goldberg J."/>
            <person name="Griggs A."/>
            <person name="Gujja S."/>
            <person name="Hansen M."/>
            <person name="Howarth C."/>
            <person name="Imamovic A."/>
            <person name="Ireland A."/>
            <person name="Larimer J."/>
            <person name="McCowan C."/>
            <person name="Murphy C."/>
            <person name="Pearson M."/>
            <person name="Poon T.W."/>
            <person name="Priest M."/>
            <person name="Roberts A."/>
            <person name="Saif S."/>
            <person name="Shea T."/>
            <person name="Sisk P."/>
            <person name="Sykes S."/>
            <person name="Wortman J."/>
            <person name="Nusbaum C."/>
            <person name="Birren B."/>
        </authorList>
    </citation>
    <scope>NUCLEOTIDE SEQUENCE [LARGE SCALE GENOMIC DNA]</scope>
    <source>
        <strain evidence="2 3">ATCC 700293</strain>
    </source>
</reference>
<dbReference type="InterPro" id="IPR036388">
    <property type="entry name" value="WH-like_DNA-bd_sf"/>
</dbReference>
<feature type="transmembrane region" description="Helical" evidence="1">
    <location>
        <begin position="42"/>
        <end position="61"/>
    </location>
</feature>
<keyword evidence="1" id="KW-0812">Transmembrane</keyword>
<evidence type="ECO:0000256" key="1">
    <source>
        <dbReference type="SAM" id="Phobius"/>
    </source>
</evidence>
<feature type="transmembrane region" description="Helical" evidence="1">
    <location>
        <begin position="81"/>
        <end position="101"/>
    </location>
</feature>
<sequence length="251" mass="28722">MKEFFNPYRIMYGFGIIALCVALIMNITTVIPFVSFIPGVKWIEIAVNGFCLVLCFILFMFPHYKKLSYILFFLEGGMTTHIGFIGIGTLLFITGIIFCFINGDFILNRKRKLIILGIYWIIIVCGLYLSFGLKLFLFEIAVSFFYFALFACVYDRLSEKLSYLLLPTEVVAAKIELPPKGSSLKLSRYNLSERQQAFIIGSIKEGKTYEVLAERYNVSVSVVKKDMAAACKLFGVTNREALRILLLQYKW</sequence>
<evidence type="ECO:0000313" key="3">
    <source>
        <dbReference type="Proteomes" id="UP000014634"/>
    </source>
</evidence>
<proteinExistence type="predicted"/>
<evidence type="ECO:0000313" key="2">
    <source>
        <dbReference type="EMBL" id="EPF29927.1"/>
    </source>
</evidence>
<keyword evidence="1" id="KW-1133">Transmembrane helix</keyword>
<organism evidence="2 3">
    <name type="scientific">Treponema medium ATCC 700293</name>
    <dbReference type="NCBI Taxonomy" id="1125700"/>
    <lineage>
        <taxon>Bacteria</taxon>
        <taxon>Pseudomonadati</taxon>
        <taxon>Spirochaetota</taxon>
        <taxon>Spirochaetia</taxon>
        <taxon>Spirochaetales</taxon>
        <taxon>Treponemataceae</taxon>
        <taxon>Treponema</taxon>
    </lineage>
</organism>
<dbReference type="Proteomes" id="UP000014634">
    <property type="component" value="Unassembled WGS sequence"/>
</dbReference>
<feature type="transmembrane region" description="Helical" evidence="1">
    <location>
        <begin position="135"/>
        <end position="154"/>
    </location>
</feature>
<gene>
    <name evidence="2" type="ORF">HMPREF9195_00641</name>
</gene>